<gene>
    <name evidence="2" type="ORF">FVP60_02660</name>
</gene>
<feature type="region of interest" description="Disordered" evidence="1">
    <location>
        <begin position="281"/>
        <end position="322"/>
    </location>
</feature>
<feature type="compositionally biased region" description="Low complexity" evidence="1">
    <location>
        <begin position="281"/>
        <end position="292"/>
    </location>
</feature>
<accession>A0A5C8HQV5</accession>
<proteinExistence type="predicted"/>
<protein>
    <recommendedName>
        <fullName evidence="4">Di-and tripeptidase</fullName>
    </recommendedName>
</protein>
<dbReference type="OrthoDB" id="5244605at2"/>
<keyword evidence="3" id="KW-1185">Reference proteome</keyword>
<dbReference type="AlphaFoldDB" id="A0A5C8HQV5"/>
<evidence type="ECO:0008006" key="4">
    <source>
        <dbReference type="Google" id="ProtNLM"/>
    </source>
</evidence>
<evidence type="ECO:0000313" key="2">
    <source>
        <dbReference type="EMBL" id="TXK05897.1"/>
    </source>
</evidence>
<organism evidence="2 3">
    <name type="scientific">Microbacterium mitrae</name>
    <dbReference type="NCBI Taxonomy" id="664640"/>
    <lineage>
        <taxon>Bacteria</taxon>
        <taxon>Bacillati</taxon>
        <taxon>Actinomycetota</taxon>
        <taxon>Actinomycetes</taxon>
        <taxon>Micrococcales</taxon>
        <taxon>Microbacteriaceae</taxon>
        <taxon>Microbacterium</taxon>
    </lineage>
</organism>
<feature type="region of interest" description="Disordered" evidence="1">
    <location>
        <begin position="1"/>
        <end position="23"/>
    </location>
</feature>
<sequence length="322" mass="32932">MADRVHKIHSLPSDAPWQGGLPPVGSDEHPLPVRMLDRVLFLQRPVVLAHLRSIRLRYPDASSSEIITILERRYLAAVTGGGAAVGATAVVPAIGTGVTLALSGAETLGFLESTTLFAQSIAELHDIPVTDPDRARALVLTLILGSEGTALLNQLSQQAGGAGASKPEFWGELLTKSLPKAAIGPTVDRLKSAFLHRLATHGSASIVGKALPFGIGAAVGAGGNFILGRRVVTGARKAFGAPPSAIPAALAPREGARTLESHASSFVVGTARSAARVASAVSGSAQAAAGRVFSRKRRAAHGSDVTGADGASPSPSGDEVER</sequence>
<evidence type="ECO:0000256" key="1">
    <source>
        <dbReference type="SAM" id="MobiDB-lite"/>
    </source>
</evidence>
<evidence type="ECO:0000313" key="3">
    <source>
        <dbReference type="Proteomes" id="UP000321196"/>
    </source>
</evidence>
<dbReference type="Proteomes" id="UP000321196">
    <property type="component" value="Unassembled WGS sequence"/>
</dbReference>
<dbReference type="EMBL" id="VRSW01000001">
    <property type="protein sequence ID" value="TXK05897.1"/>
    <property type="molecule type" value="Genomic_DNA"/>
</dbReference>
<comment type="caution">
    <text evidence="2">The sequence shown here is derived from an EMBL/GenBank/DDBJ whole genome shotgun (WGS) entry which is preliminary data.</text>
</comment>
<name>A0A5C8HQV5_9MICO</name>
<dbReference type="RefSeq" id="WP_147824708.1">
    <property type="nucleotide sequence ID" value="NZ_BAAARG010000001.1"/>
</dbReference>
<reference evidence="2 3" key="1">
    <citation type="submission" date="2019-08" db="EMBL/GenBank/DDBJ databases">
        <authorList>
            <person name="Dong K."/>
        </authorList>
    </citation>
    <scope>NUCLEOTIDE SEQUENCE [LARGE SCALE GENOMIC DNA]</scope>
    <source>
        <strain evidence="2 3">M4-8</strain>
    </source>
</reference>